<organism evidence="7 8">
    <name type="scientific">Blepharisma stoltei</name>
    <dbReference type="NCBI Taxonomy" id="1481888"/>
    <lineage>
        <taxon>Eukaryota</taxon>
        <taxon>Sar</taxon>
        <taxon>Alveolata</taxon>
        <taxon>Ciliophora</taxon>
        <taxon>Postciliodesmatophora</taxon>
        <taxon>Heterotrichea</taxon>
        <taxon>Heterotrichida</taxon>
        <taxon>Blepharismidae</taxon>
        <taxon>Blepharisma</taxon>
    </lineage>
</organism>
<evidence type="ECO:0000313" key="7">
    <source>
        <dbReference type="EMBL" id="CAG9331496.1"/>
    </source>
</evidence>
<feature type="compositionally biased region" description="Polar residues" evidence="6">
    <location>
        <begin position="87"/>
        <end position="96"/>
    </location>
</feature>
<evidence type="ECO:0000256" key="1">
    <source>
        <dbReference type="ARBA" id="ARBA00004123"/>
    </source>
</evidence>
<dbReference type="EMBL" id="CAJZBQ010000053">
    <property type="protein sequence ID" value="CAG9331496.1"/>
    <property type="molecule type" value="Genomic_DNA"/>
</dbReference>
<dbReference type="InterPro" id="IPR001680">
    <property type="entry name" value="WD40_rpt"/>
</dbReference>
<dbReference type="AlphaFoldDB" id="A0AAU9K289"/>
<keyword evidence="8" id="KW-1185">Reference proteome</keyword>
<comment type="caution">
    <text evidence="7">The sequence shown here is derived from an EMBL/GenBank/DDBJ whole genome shotgun (WGS) entry which is preliminary data.</text>
</comment>
<keyword evidence="3" id="KW-0677">Repeat</keyword>
<keyword evidence="4" id="KW-0539">Nucleus</keyword>
<dbReference type="PROSITE" id="PS50294">
    <property type="entry name" value="WD_REPEATS_REGION"/>
    <property type="match status" value="2"/>
</dbReference>
<keyword evidence="2 5" id="KW-0853">WD repeat</keyword>
<feature type="region of interest" description="Disordered" evidence="6">
    <location>
        <begin position="85"/>
        <end position="202"/>
    </location>
</feature>
<evidence type="ECO:0000313" key="8">
    <source>
        <dbReference type="Proteomes" id="UP001162131"/>
    </source>
</evidence>
<dbReference type="SUPFAM" id="SSF50978">
    <property type="entry name" value="WD40 repeat-like"/>
    <property type="match status" value="1"/>
</dbReference>
<gene>
    <name evidence="7" type="ORF">BSTOLATCC_MIC53564</name>
</gene>
<protein>
    <submittedName>
        <fullName evidence="7">Uncharacterized protein</fullName>
    </submittedName>
</protein>
<dbReference type="SMART" id="SM00320">
    <property type="entry name" value="WD40"/>
    <property type="match status" value="6"/>
</dbReference>
<feature type="repeat" description="WD" evidence="5">
    <location>
        <begin position="416"/>
        <end position="450"/>
    </location>
</feature>
<feature type="compositionally biased region" description="Polar residues" evidence="6">
    <location>
        <begin position="106"/>
        <end position="120"/>
    </location>
</feature>
<evidence type="ECO:0000256" key="4">
    <source>
        <dbReference type="ARBA" id="ARBA00023242"/>
    </source>
</evidence>
<accession>A0AAU9K289</accession>
<feature type="compositionally biased region" description="Basic and acidic residues" evidence="6">
    <location>
        <begin position="154"/>
        <end position="180"/>
    </location>
</feature>
<reference evidence="7" key="1">
    <citation type="submission" date="2021-09" db="EMBL/GenBank/DDBJ databases">
        <authorList>
            <consortium name="AG Swart"/>
            <person name="Singh M."/>
            <person name="Singh A."/>
            <person name="Seah K."/>
            <person name="Emmerich C."/>
        </authorList>
    </citation>
    <scope>NUCLEOTIDE SEQUENCE</scope>
    <source>
        <strain evidence="7">ATCC30299</strain>
    </source>
</reference>
<dbReference type="InterPro" id="IPR020472">
    <property type="entry name" value="WD40_PAC1"/>
</dbReference>
<feature type="repeat" description="WD" evidence="5">
    <location>
        <begin position="375"/>
        <end position="415"/>
    </location>
</feature>
<dbReference type="Pfam" id="PF00400">
    <property type="entry name" value="WD40"/>
    <property type="match status" value="5"/>
</dbReference>
<dbReference type="PANTHER" id="PTHR19865">
    <property type="entry name" value="U3 SMALL NUCLEOLAR RNA INTERACTING PROTEIN 2"/>
    <property type="match status" value="1"/>
</dbReference>
<dbReference type="PANTHER" id="PTHR19865:SF0">
    <property type="entry name" value="U3 SMALL NUCLEOLAR RNA-INTERACTING PROTEIN 2"/>
    <property type="match status" value="1"/>
</dbReference>
<dbReference type="InterPro" id="IPR015943">
    <property type="entry name" value="WD40/YVTN_repeat-like_dom_sf"/>
</dbReference>
<feature type="repeat" description="WD" evidence="5">
    <location>
        <begin position="240"/>
        <end position="269"/>
    </location>
</feature>
<dbReference type="GO" id="GO:0034511">
    <property type="term" value="F:U3 snoRNA binding"/>
    <property type="evidence" value="ECO:0007669"/>
    <property type="project" value="InterPro"/>
</dbReference>
<evidence type="ECO:0000256" key="5">
    <source>
        <dbReference type="PROSITE-ProRule" id="PRU00221"/>
    </source>
</evidence>
<evidence type="ECO:0000256" key="2">
    <source>
        <dbReference type="ARBA" id="ARBA00022574"/>
    </source>
</evidence>
<proteinExistence type="predicted"/>
<feature type="region of interest" description="Disordered" evidence="6">
    <location>
        <begin position="27"/>
        <end position="51"/>
    </location>
</feature>
<evidence type="ECO:0000256" key="6">
    <source>
        <dbReference type="SAM" id="MobiDB-lite"/>
    </source>
</evidence>
<comment type="subcellular location">
    <subcellularLocation>
        <location evidence="1">Nucleus</location>
    </subcellularLocation>
</comment>
<dbReference type="PROSITE" id="PS50082">
    <property type="entry name" value="WD_REPEATS_2"/>
    <property type="match status" value="3"/>
</dbReference>
<dbReference type="Gene3D" id="2.130.10.10">
    <property type="entry name" value="YVTN repeat-like/Quinoprotein amine dehydrogenase"/>
    <property type="match status" value="1"/>
</dbReference>
<dbReference type="InterPro" id="IPR039241">
    <property type="entry name" value="Rrp9-like"/>
</dbReference>
<dbReference type="Proteomes" id="UP001162131">
    <property type="component" value="Unassembled WGS sequence"/>
</dbReference>
<name>A0AAU9K289_9CILI</name>
<sequence length="522" mass="59262">MSAHRLQKSFPSHPLISQNIQISLKSSELREEKGNSRTPSPSFKMPTDRSIKRSDADKIYNSAVIKAMMHSTELNLMNINSHKRYKTSGQQTQSPNKKTENLVRKWTQNSSWGNTNSSPLKHSRSTHPKNFLVLPSEELTQRKSKSPLKSMRASFERSTKRSSSRERSPYSVRMHIDTKKISKQRSQKSPSRSPSPHLQDSVPKLHIRYLTQKVLTKQNYLESLSPNAKENSLLFEKYLFHSHKNAVNSIASDEEYIYSGSSDYNICIWHKPVISNSRVHKAPIFSCPYQSLRAHSRSILGICLLERNTLSSCSADSNIRIWRIFPEISLKSKINVHTGPVYSIISPRSNMIVSSGEDHNISIADSETSRQIFEYNEHEKPVKTLLLNNSQTFCSGGVDGLIKLWDLRLAKSISTIEGHNEAINALCKWEDGSIISGSSDGIIRYWDMKNWKNWKEIDNGSEVTGLVYAKGKLISGGKNITSWGQVNEKVGENVKCLQYWENSDMLLSGNREGNIAGWKFMV</sequence>
<dbReference type="InterPro" id="IPR036322">
    <property type="entry name" value="WD40_repeat_dom_sf"/>
</dbReference>
<dbReference type="PRINTS" id="PR00320">
    <property type="entry name" value="GPROTEINBRPT"/>
</dbReference>
<evidence type="ECO:0000256" key="3">
    <source>
        <dbReference type="ARBA" id="ARBA00022737"/>
    </source>
</evidence>
<dbReference type="GO" id="GO:0032040">
    <property type="term" value="C:small-subunit processome"/>
    <property type="evidence" value="ECO:0007669"/>
    <property type="project" value="TreeGrafter"/>
</dbReference>